<dbReference type="Proteomes" id="UP000263377">
    <property type="component" value="Unassembled WGS sequence"/>
</dbReference>
<gene>
    <name evidence="1" type="ORF">DR950_00635</name>
</gene>
<proteinExistence type="predicted"/>
<evidence type="ECO:0000313" key="1">
    <source>
        <dbReference type="EMBL" id="RGD56493.1"/>
    </source>
</evidence>
<organism evidence="1 2">
    <name type="scientific">Kitasatospora xanthocidica</name>
    <dbReference type="NCBI Taxonomy" id="83382"/>
    <lineage>
        <taxon>Bacteria</taxon>
        <taxon>Bacillati</taxon>
        <taxon>Actinomycetota</taxon>
        <taxon>Actinomycetes</taxon>
        <taxon>Kitasatosporales</taxon>
        <taxon>Streptomycetaceae</taxon>
        <taxon>Kitasatospora</taxon>
    </lineage>
</organism>
<dbReference type="RefSeq" id="WP_049655272.1">
    <property type="nucleotide sequence ID" value="NZ_QVIG01000001.1"/>
</dbReference>
<name>A0A372ZKW1_9ACTN</name>
<dbReference type="EMBL" id="QVIG01000001">
    <property type="protein sequence ID" value="RGD56493.1"/>
    <property type="molecule type" value="Genomic_DNA"/>
</dbReference>
<evidence type="ECO:0000313" key="2">
    <source>
        <dbReference type="Proteomes" id="UP000263377"/>
    </source>
</evidence>
<protein>
    <submittedName>
        <fullName evidence="1">Uncharacterized protein</fullName>
    </submittedName>
</protein>
<sequence>MLNPVDLSKVFAEDRITGRHSVDLHPAVAWWVGSCLVLTTGAHGVALVHDGSELAKQYCGPFNRGAINCRHFAATVSVVGEGDEELLAYAIRTLQVPGVRISAVGAEVTIRLFAVDGAAIAEGTGLERICDLIARDKVPIPVNDHSRGRVVHRPDLAQHYATAEG</sequence>
<accession>A0A372ZKW1</accession>
<comment type="caution">
    <text evidence="1">The sequence shown here is derived from an EMBL/GenBank/DDBJ whole genome shotgun (WGS) entry which is preliminary data.</text>
</comment>
<dbReference type="AlphaFoldDB" id="A0A372ZKW1"/>
<reference evidence="1 2" key="1">
    <citation type="submission" date="2018-08" db="EMBL/GenBank/DDBJ databases">
        <title>Diversity &amp; Physiological Properties of Lignin-Decomposing Actinobacteria from Soil.</title>
        <authorList>
            <person name="Roh S.G."/>
            <person name="Kim S.B."/>
        </authorList>
    </citation>
    <scope>NUCLEOTIDE SEQUENCE [LARGE SCALE GENOMIC DNA]</scope>
    <source>
        <strain evidence="1 2">MMS17-GH009</strain>
    </source>
</reference>
<keyword evidence="2" id="KW-1185">Reference proteome</keyword>